<dbReference type="InterPro" id="IPR017853">
    <property type="entry name" value="GH"/>
</dbReference>
<dbReference type="SMR" id="F6GWB4"/>
<dbReference type="SUPFAM" id="SSF51445">
    <property type="entry name" value="(Trans)glycosidases"/>
    <property type="match status" value="1"/>
</dbReference>
<name>F6GWB4_VITVI</name>
<keyword evidence="4 7" id="KW-0378">Hydrolase</keyword>
<accession>F6GWB4</accession>
<organism evidence="8 9">
    <name type="scientific">Vitis vinifera</name>
    <name type="common">Grape</name>
    <dbReference type="NCBI Taxonomy" id="29760"/>
    <lineage>
        <taxon>Eukaryota</taxon>
        <taxon>Viridiplantae</taxon>
        <taxon>Streptophyta</taxon>
        <taxon>Embryophyta</taxon>
        <taxon>Tracheophyta</taxon>
        <taxon>Spermatophyta</taxon>
        <taxon>Magnoliopsida</taxon>
        <taxon>eudicotyledons</taxon>
        <taxon>Gunneridae</taxon>
        <taxon>Pentapetalae</taxon>
        <taxon>rosids</taxon>
        <taxon>Vitales</taxon>
        <taxon>Vitaceae</taxon>
        <taxon>Viteae</taxon>
        <taxon>Vitis</taxon>
    </lineage>
</organism>
<keyword evidence="5 7" id="KW-0326">Glycosidase</keyword>
<dbReference type="OrthoDB" id="941679at2759"/>
<dbReference type="GO" id="GO:0042973">
    <property type="term" value="F:glucan endo-1,3-beta-D-glucosidase activity"/>
    <property type="evidence" value="ECO:0007669"/>
    <property type="project" value="UniProtKB-EC"/>
</dbReference>
<comment type="similarity">
    <text evidence="2 6">Belongs to the glycosyl hydrolase 17 family.</text>
</comment>
<protein>
    <recommendedName>
        <fullName evidence="3">glucan endo-1,3-beta-D-glucosidase</fullName>
        <ecNumber evidence="3">3.2.1.39</ecNumber>
    </recommendedName>
</protein>
<dbReference type="Pfam" id="PF00332">
    <property type="entry name" value="Glyco_hydro_17"/>
    <property type="match status" value="1"/>
</dbReference>
<dbReference type="PROSITE" id="PS00587">
    <property type="entry name" value="GLYCOSYL_HYDROL_F17"/>
    <property type="match status" value="1"/>
</dbReference>
<evidence type="ECO:0000313" key="9">
    <source>
        <dbReference type="Proteomes" id="UP000009183"/>
    </source>
</evidence>
<keyword evidence="9" id="KW-1185">Reference proteome</keyword>
<evidence type="ECO:0000256" key="1">
    <source>
        <dbReference type="ARBA" id="ARBA00000382"/>
    </source>
</evidence>
<dbReference type="HOGENOM" id="CLU_024953_0_0_1"/>
<dbReference type="STRING" id="29760.F6GWB4"/>
<dbReference type="GO" id="GO:0005975">
    <property type="term" value="P:carbohydrate metabolic process"/>
    <property type="evidence" value="ECO:0007669"/>
    <property type="project" value="InterPro"/>
</dbReference>
<evidence type="ECO:0000256" key="2">
    <source>
        <dbReference type="ARBA" id="ARBA00008773"/>
    </source>
</evidence>
<dbReference type="eggNOG" id="ENOG502QQ3M">
    <property type="taxonomic scope" value="Eukaryota"/>
</dbReference>
<evidence type="ECO:0000256" key="4">
    <source>
        <dbReference type="ARBA" id="ARBA00022801"/>
    </source>
</evidence>
<sequence length="336" mass="36331">MTLLCFLPWPDREMVQYTKKPGAQSTGVCYGTLADNLPSAPEVVQLCQRRGIDKMRIFDPKPETLEALRGSGIRLILGVPNVNLQALASTPNAATDWVKSNVVTYASDVDIWCIAVGNEVSPINGATSQFAQYVLPAMQNIQSALVAAGLGQIKVSTASSAELLGSSYPPSQGAFSDGASSFIDPIIGFLVNNNSTFLANVYPYFAHIGDPVNVQLSYALFTSPGVVVHDGQYGYQNLFDAMVDAFYAALEKAGGTALDIVISESGWPSDGGVAATMENAKTYYTNLVYHVMRGTPKRPEKALDTYLFALFDENQKPGPESERHFGLFFPNEVPKY</sequence>
<dbReference type="InterPro" id="IPR044965">
    <property type="entry name" value="Glyco_hydro_17_plant"/>
</dbReference>
<reference evidence="9" key="1">
    <citation type="journal article" date="2007" name="Nature">
        <title>The grapevine genome sequence suggests ancestral hexaploidization in major angiosperm phyla.</title>
        <authorList>
            <consortium name="The French-Italian Public Consortium for Grapevine Genome Characterization."/>
            <person name="Jaillon O."/>
            <person name="Aury J.-M."/>
            <person name="Noel B."/>
            <person name="Policriti A."/>
            <person name="Clepet C."/>
            <person name="Casagrande A."/>
            <person name="Choisne N."/>
            <person name="Aubourg S."/>
            <person name="Vitulo N."/>
            <person name="Jubin C."/>
            <person name="Vezzi A."/>
            <person name="Legeai F."/>
            <person name="Hugueney P."/>
            <person name="Dasilva C."/>
            <person name="Horner D."/>
            <person name="Mica E."/>
            <person name="Jublot D."/>
            <person name="Poulain J."/>
            <person name="Bruyere C."/>
            <person name="Billault A."/>
            <person name="Segurens B."/>
            <person name="Gouyvenoux M."/>
            <person name="Ugarte E."/>
            <person name="Cattonaro F."/>
            <person name="Anthouard V."/>
            <person name="Vico V."/>
            <person name="Del Fabbro C."/>
            <person name="Alaux M."/>
            <person name="Di Gaspero G."/>
            <person name="Dumas V."/>
            <person name="Felice N."/>
            <person name="Paillard S."/>
            <person name="Juman I."/>
            <person name="Moroldo M."/>
            <person name="Scalabrin S."/>
            <person name="Canaguier A."/>
            <person name="Le Clainche I."/>
            <person name="Malacrida G."/>
            <person name="Durand E."/>
            <person name="Pesole G."/>
            <person name="Laucou V."/>
            <person name="Chatelet P."/>
            <person name="Merdinoglu D."/>
            <person name="Delledonne M."/>
            <person name="Pezzotti M."/>
            <person name="Lecharny A."/>
            <person name="Scarpelli C."/>
            <person name="Artiguenave F."/>
            <person name="Pe M.E."/>
            <person name="Valle G."/>
            <person name="Morgante M."/>
            <person name="Caboche M."/>
            <person name="Adam-Blondon A.-F."/>
            <person name="Weissenbach J."/>
            <person name="Quetier F."/>
            <person name="Wincker P."/>
        </authorList>
    </citation>
    <scope>NUCLEOTIDE SEQUENCE [LARGE SCALE GENOMIC DNA]</scope>
    <source>
        <strain evidence="9">cv. Pinot noir / PN40024</strain>
    </source>
</reference>
<dbReference type="PANTHER" id="PTHR32227">
    <property type="entry name" value="GLUCAN ENDO-1,3-BETA-GLUCOSIDASE BG1-RELATED-RELATED"/>
    <property type="match status" value="1"/>
</dbReference>
<dbReference type="FunFam" id="3.20.20.80:FF:000010">
    <property type="entry name" value="glucan endo-1,3-beta-glucosidase, basic"/>
    <property type="match status" value="1"/>
</dbReference>
<dbReference type="EMBL" id="FN594957">
    <property type="protein sequence ID" value="CCB44249.1"/>
    <property type="molecule type" value="Genomic_DNA"/>
</dbReference>
<evidence type="ECO:0000256" key="6">
    <source>
        <dbReference type="RuleBase" id="RU004335"/>
    </source>
</evidence>
<evidence type="ECO:0000256" key="5">
    <source>
        <dbReference type="ARBA" id="ARBA00023295"/>
    </source>
</evidence>
<evidence type="ECO:0000256" key="3">
    <source>
        <dbReference type="ARBA" id="ARBA00012780"/>
    </source>
</evidence>
<dbReference type="AlphaFoldDB" id="F6GWB4"/>
<comment type="catalytic activity">
    <reaction evidence="1">
        <text>Hydrolysis of (1-&gt;3)-beta-D-glucosidic linkages in (1-&gt;3)-beta-D-glucans.</text>
        <dbReference type="EC" id="3.2.1.39"/>
    </reaction>
</comment>
<dbReference type="PaxDb" id="29760-VIT_06s0061g00130.t01"/>
<proteinExistence type="inferred from homology"/>
<gene>
    <name evidence="8" type="ordered locus">VIT_06s0061g00130</name>
</gene>
<dbReference type="ExpressionAtlas" id="F6GWB4">
    <property type="expression patterns" value="baseline"/>
</dbReference>
<evidence type="ECO:0000256" key="7">
    <source>
        <dbReference type="RuleBase" id="RU004336"/>
    </source>
</evidence>
<evidence type="ECO:0000313" key="8">
    <source>
        <dbReference type="EMBL" id="CCB44249.1"/>
    </source>
</evidence>
<dbReference type="Gene3D" id="3.20.20.80">
    <property type="entry name" value="Glycosidases"/>
    <property type="match status" value="1"/>
</dbReference>
<dbReference type="InParanoid" id="F6GWB4"/>
<dbReference type="EC" id="3.2.1.39" evidence="3"/>
<dbReference type="Proteomes" id="UP000009183">
    <property type="component" value="Chromosome 6"/>
</dbReference>
<dbReference type="InterPro" id="IPR000490">
    <property type="entry name" value="Glyco_hydro_17"/>
</dbReference>